<accession>A0A177A6S5</accession>
<feature type="compositionally biased region" description="Basic and acidic residues" evidence="1">
    <location>
        <begin position="145"/>
        <end position="154"/>
    </location>
</feature>
<dbReference type="RefSeq" id="XP_024322453.1">
    <property type="nucleotide sequence ID" value="XM_024469399.1"/>
</dbReference>
<dbReference type="AlphaFoldDB" id="A0A177A6S5"/>
<feature type="region of interest" description="Disordered" evidence="1">
    <location>
        <begin position="259"/>
        <end position="320"/>
    </location>
</feature>
<protein>
    <submittedName>
        <fullName evidence="2">Uncharacterized protein</fullName>
    </submittedName>
</protein>
<evidence type="ECO:0000256" key="1">
    <source>
        <dbReference type="SAM" id="MobiDB-lite"/>
    </source>
</evidence>
<dbReference type="OrthoDB" id="5418627at2759"/>
<reference evidence="2" key="1">
    <citation type="submission" date="2016-03" db="EMBL/GenBank/DDBJ databases">
        <title>Updated assembly of Pseudogymnoascus destructans, the fungus causing white-nose syndrome of bats.</title>
        <authorList>
            <person name="Palmer J.M."/>
            <person name="Drees K.P."/>
            <person name="Foster J.T."/>
            <person name="Lindner D.L."/>
        </authorList>
    </citation>
    <scope>NUCLEOTIDE SEQUENCE [LARGE SCALE GENOMIC DNA]</scope>
    <source>
        <strain evidence="2">20631-21</strain>
    </source>
</reference>
<feature type="compositionally biased region" description="Low complexity" evidence="1">
    <location>
        <begin position="424"/>
        <end position="461"/>
    </location>
</feature>
<feature type="compositionally biased region" description="Acidic residues" evidence="1">
    <location>
        <begin position="474"/>
        <end position="483"/>
    </location>
</feature>
<dbReference type="VEuPathDB" id="FungiDB:GMDG_07376"/>
<feature type="region of interest" description="Disordered" evidence="1">
    <location>
        <begin position="145"/>
        <end position="218"/>
    </location>
</feature>
<feature type="compositionally biased region" description="Polar residues" evidence="1">
    <location>
        <begin position="405"/>
        <end position="414"/>
    </location>
</feature>
<feature type="compositionally biased region" description="Acidic residues" evidence="1">
    <location>
        <begin position="261"/>
        <end position="275"/>
    </location>
</feature>
<dbReference type="eggNOG" id="ENOG502R9MA">
    <property type="taxonomic scope" value="Eukaryota"/>
</dbReference>
<gene>
    <name evidence="2" type="ORF">VC83_05785</name>
</gene>
<proteinExistence type="predicted"/>
<sequence>MDEASTLIASLHSKLRELDHKVLLYRRVMAAEFTKHSDALLRDVAPDVAASVTAAVAEGMGAYPSLVDTVAATATPEDSGTPPSTNPAGEIAREVGRLKEQGKLTPPPPIDVAGAADTDVPRSPHAREAEFLGVFTQGYLPLLDSSDKHERRDGTPVLKATQDAEADRKAELVATNLSVSYSPPSRKPKPRRRNTDDSGSMSDPENPVRRSALRRSSISGKVNGLRRVRFEFAGKEFPTTSSPSMAETKMMPSALDAMSNEADEGGEEQVEIEQVEDVHEETASRRISSSQALRMLSRGPVEDDGTKWDEVRAPADGSASVSIDDAAAALSDEEDFISIAPRRMSPQSPNGASPIAIPGPVSPSTSPHASQLHEDVSKVSMAEAKEEGHILSEMTPLAPMHSTRGVRTNNTTSPAMPIDISGANPSNTLTSPSPTKLPTPITTQPTRQPLGTPTTLATAAAPPSPTSIPHPDSDSDYEDDFFAFDDAPPSTRTRRAKPPRAQSPNSTSSSSSTPASPEPPVPVALSAYAKSPAQAIISRAPSAPESGDGDADAGRGAGAGADIPYAPAIGSSLRNSYHPFAEPIVSPAVHEAARRMGEVSSFVGSLRDGMMSEGARGASWGGSAGGWVDGGGARSFSERLAMEDWAEGRGRGGSRGAWV</sequence>
<feature type="compositionally biased region" description="Basic and acidic residues" evidence="1">
    <location>
        <begin position="300"/>
        <end position="313"/>
    </location>
</feature>
<feature type="compositionally biased region" description="Basic and acidic residues" evidence="1">
    <location>
        <begin position="371"/>
        <end position="390"/>
    </location>
</feature>
<feature type="region of interest" description="Disordered" evidence="1">
    <location>
        <begin position="99"/>
        <end position="122"/>
    </location>
</feature>
<dbReference type="EMBL" id="KV441401">
    <property type="protein sequence ID" value="OAF57162.1"/>
    <property type="molecule type" value="Genomic_DNA"/>
</dbReference>
<feature type="compositionally biased region" description="Low complexity" evidence="1">
    <location>
        <begin position="503"/>
        <end position="515"/>
    </location>
</feature>
<feature type="region of interest" description="Disordered" evidence="1">
    <location>
        <begin position="342"/>
        <end position="523"/>
    </location>
</feature>
<organism evidence="2">
    <name type="scientific">Pseudogymnoascus destructans</name>
    <dbReference type="NCBI Taxonomy" id="655981"/>
    <lineage>
        <taxon>Eukaryota</taxon>
        <taxon>Fungi</taxon>
        <taxon>Dikarya</taxon>
        <taxon>Ascomycota</taxon>
        <taxon>Pezizomycotina</taxon>
        <taxon>Leotiomycetes</taxon>
        <taxon>Thelebolales</taxon>
        <taxon>Thelebolaceae</taxon>
        <taxon>Pseudogymnoascus</taxon>
    </lineage>
</organism>
<name>A0A177A6S5_9PEZI</name>
<dbReference type="GeneID" id="36288849"/>
<dbReference type="Proteomes" id="UP000077154">
    <property type="component" value="Unassembled WGS sequence"/>
</dbReference>
<evidence type="ECO:0000313" key="2">
    <source>
        <dbReference type="EMBL" id="OAF57162.1"/>
    </source>
</evidence>